<organism evidence="2 3">
    <name type="scientific">Stenotrophomonas chelatiphaga</name>
    <dbReference type="NCBI Taxonomy" id="517011"/>
    <lineage>
        <taxon>Bacteria</taxon>
        <taxon>Pseudomonadati</taxon>
        <taxon>Pseudomonadota</taxon>
        <taxon>Gammaproteobacteria</taxon>
        <taxon>Lysobacterales</taxon>
        <taxon>Lysobacteraceae</taxon>
        <taxon>Stenotrophomonas</taxon>
    </lineage>
</organism>
<accession>A0A0R0CMY5</accession>
<dbReference type="AlphaFoldDB" id="A0A0R0CMY5"/>
<evidence type="ECO:0000313" key="2">
    <source>
        <dbReference type="EMBL" id="KRG66419.1"/>
    </source>
</evidence>
<evidence type="ECO:0000256" key="1">
    <source>
        <dbReference type="SAM" id="SignalP"/>
    </source>
</evidence>
<protein>
    <recommendedName>
        <fullName evidence="4">Secreted protein</fullName>
    </recommendedName>
</protein>
<name>A0A0R0CMY5_9GAMM</name>
<gene>
    <name evidence="2" type="ORF">ABB28_17250</name>
</gene>
<feature type="chain" id="PRO_5006394405" description="Secreted protein" evidence="1">
    <location>
        <begin position="18"/>
        <end position="62"/>
    </location>
</feature>
<dbReference type="EMBL" id="LDJK01000113">
    <property type="protein sequence ID" value="KRG66419.1"/>
    <property type="molecule type" value="Genomic_DNA"/>
</dbReference>
<keyword evidence="1" id="KW-0732">Signal</keyword>
<sequence length="62" mass="7263">MLLLLLLLLLFSPQPRRGTSTVRRRGRVMRGTLSRMDAATQPTRMYLRRVPRITFPRLTPIN</sequence>
<keyword evidence="3" id="KW-1185">Reference proteome</keyword>
<dbReference type="PATRIC" id="fig|517011.3.peg.205"/>
<evidence type="ECO:0008006" key="4">
    <source>
        <dbReference type="Google" id="ProtNLM"/>
    </source>
</evidence>
<evidence type="ECO:0000313" key="3">
    <source>
        <dbReference type="Proteomes" id="UP000051386"/>
    </source>
</evidence>
<feature type="signal peptide" evidence="1">
    <location>
        <begin position="1"/>
        <end position="17"/>
    </location>
</feature>
<dbReference type="Proteomes" id="UP000051386">
    <property type="component" value="Unassembled WGS sequence"/>
</dbReference>
<proteinExistence type="predicted"/>
<comment type="caution">
    <text evidence="2">The sequence shown here is derived from an EMBL/GenBank/DDBJ whole genome shotgun (WGS) entry which is preliminary data.</text>
</comment>
<reference evidence="2 3" key="1">
    <citation type="submission" date="2015-05" db="EMBL/GenBank/DDBJ databases">
        <title>Genome sequencing and analysis of members of genus Stenotrophomonas.</title>
        <authorList>
            <person name="Patil P.P."/>
            <person name="Midha S."/>
            <person name="Patil P.B."/>
        </authorList>
    </citation>
    <scope>NUCLEOTIDE SEQUENCE [LARGE SCALE GENOMIC DNA]</scope>
    <source>
        <strain evidence="2 3">DSM 21508</strain>
    </source>
</reference>